<comment type="cofactor">
    <cofactor evidence="6">
        <name>Zn(2+)</name>
        <dbReference type="ChEBI" id="CHEBI:29105"/>
    </cofactor>
    <text evidence="6">Binds 1 zinc ion per subunit.</text>
</comment>
<protein>
    <submittedName>
        <fullName evidence="9">Beta-barrel assembly-enhancing protease</fullName>
        <ecNumber evidence="9">3.4.-.-</ecNumber>
    </submittedName>
</protein>
<evidence type="ECO:0000256" key="6">
    <source>
        <dbReference type="RuleBase" id="RU003983"/>
    </source>
</evidence>
<dbReference type="GO" id="GO:0016020">
    <property type="term" value="C:membrane"/>
    <property type="evidence" value="ECO:0007669"/>
    <property type="project" value="TreeGrafter"/>
</dbReference>
<dbReference type="GO" id="GO:0051603">
    <property type="term" value="P:proteolysis involved in protein catabolic process"/>
    <property type="evidence" value="ECO:0007669"/>
    <property type="project" value="TreeGrafter"/>
</dbReference>
<feature type="domain" description="Peptidase M48" evidence="8">
    <location>
        <begin position="69"/>
        <end position="250"/>
    </location>
</feature>
<dbReference type="AlphaFoldDB" id="A0A6V8M0J6"/>
<evidence type="ECO:0000313" key="10">
    <source>
        <dbReference type="Proteomes" id="UP000494245"/>
    </source>
</evidence>
<keyword evidence="2" id="KW-0479">Metal-binding</keyword>
<accession>A0A6V8M0J6</accession>
<dbReference type="EMBL" id="BLTE01000018">
    <property type="protein sequence ID" value="GFK95536.1"/>
    <property type="molecule type" value="Genomic_DNA"/>
</dbReference>
<feature type="chain" id="PRO_5028806143" evidence="7">
    <location>
        <begin position="22"/>
        <end position="261"/>
    </location>
</feature>
<keyword evidence="5 6" id="KW-0482">Metalloprotease</keyword>
<evidence type="ECO:0000256" key="4">
    <source>
        <dbReference type="ARBA" id="ARBA00022833"/>
    </source>
</evidence>
<keyword evidence="10" id="KW-1185">Reference proteome</keyword>
<keyword evidence="1 6" id="KW-0645">Protease</keyword>
<reference evidence="9 10" key="1">
    <citation type="submission" date="2020-04" db="EMBL/GenBank/DDBJ databases">
        <authorList>
            <consortium name="Desulfovibrio sp. FSS-1 genome sequencing consortium"/>
            <person name="Shimoshige H."/>
            <person name="Kobayashi H."/>
            <person name="Maekawa T."/>
        </authorList>
    </citation>
    <scope>NUCLEOTIDE SEQUENCE [LARGE SCALE GENOMIC DNA]</scope>
    <source>
        <strain evidence="9 10">SIID29052-01</strain>
    </source>
</reference>
<dbReference type="GO" id="GO:0046872">
    <property type="term" value="F:metal ion binding"/>
    <property type="evidence" value="ECO:0007669"/>
    <property type="project" value="UniProtKB-KW"/>
</dbReference>
<evidence type="ECO:0000256" key="2">
    <source>
        <dbReference type="ARBA" id="ARBA00022723"/>
    </source>
</evidence>
<dbReference type="Gene3D" id="3.30.2010.10">
    <property type="entry name" value="Metalloproteases ('zincins'), catalytic domain"/>
    <property type="match status" value="1"/>
</dbReference>
<evidence type="ECO:0000313" key="9">
    <source>
        <dbReference type="EMBL" id="GFK95536.1"/>
    </source>
</evidence>
<dbReference type="RefSeq" id="WP_235957015.1">
    <property type="nucleotide sequence ID" value="NZ_BLTE01000018.1"/>
</dbReference>
<comment type="caution">
    <text evidence="9">The sequence shown here is derived from an EMBL/GenBank/DDBJ whole genome shotgun (WGS) entry which is preliminary data.</text>
</comment>
<feature type="signal peptide" evidence="7">
    <location>
        <begin position="1"/>
        <end position="21"/>
    </location>
</feature>
<dbReference type="InterPro" id="IPR051156">
    <property type="entry name" value="Mito/Outer_Membr_Metalloprot"/>
</dbReference>
<dbReference type="EC" id="3.4.-.-" evidence="9"/>
<evidence type="ECO:0000256" key="7">
    <source>
        <dbReference type="SAM" id="SignalP"/>
    </source>
</evidence>
<sequence length="261" mass="29269">MRLPWLIPILLLSLAAFSPLAGCDSAPYTERRQLIVIPENQERAMGARAARDILQTERQSRNPKLVDAVTRAGKRIAAVSGRPDLDWAFHVLENDTVPNAFCLPGGAIFVYTGLFKYVQNEDQLATVMAHEVAHALARHGAERATLEMATQFGAMLLDMFLSEEDPRLGQLASKVWGYGASLGMMLPYSRKQELEADAIGLRLMRQAGYDMNAALAFWENMKKNPQASRVFAFLSTHPTDDKRIERIREEIARLREDQKPS</sequence>
<dbReference type="Proteomes" id="UP000494245">
    <property type="component" value="Unassembled WGS sequence"/>
</dbReference>
<evidence type="ECO:0000256" key="3">
    <source>
        <dbReference type="ARBA" id="ARBA00022801"/>
    </source>
</evidence>
<comment type="similarity">
    <text evidence="6">Belongs to the peptidase M48 family.</text>
</comment>
<keyword evidence="3 6" id="KW-0378">Hydrolase</keyword>
<dbReference type="Pfam" id="PF01435">
    <property type="entry name" value="Peptidase_M48"/>
    <property type="match status" value="1"/>
</dbReference>
<evidence type="ECO:0000256" key="5">
    <source>
        <dbReference type="ARBA" id="ARBA00023049"/>
    </source>
</evidence>
<name>A0A6V8M0J6_9BACT</name>
<keyword evidence="7" id="KW-0732">Signal</keyword>
<keyword evidence="4 6" id="KW-0862">Zinc</keyword>
<reference evidence="9 10" key="2">
    <citation type="submission" date="2020-05" db="EMBL/GenBank/DDBJ databases">
        <title>Draft genome sequence of Desulfovibrio sp. strainFSS-1.</title>
        <authorList>
            <person name="Shimoshige H."/>
            <person name="Kobayashi H."/>
            <person name="Maekawa T."/>
        </authorList>
    </citation>
    <scope>NUCLEOTIDE SEQUENCE [LARGE SCALE GENOMIC DNA]</scope>
    <source>
        <strain evidence="9 10">SIID29052-01</strain>
    </source>
</reference>
<dbReference type="PANTHER" id="PTHR22726:SF24">
    <property type="entry name" value="M48 FAMILY METALLOPEPTIDASE"/>
    <property type="match status" value="1"/>
</dbReference>
<dbReference type="InterPro" id="IPR001915">
    <property type="entry name" value="Peptidase_M48"/>
</dbReference>
<dbReference type="PANTHER" id="PTHR22726">
    <property type="entry name" value="METALLOENDOPEPTIDASE OMA1"/>
    <property type="match status" value="1"/>
</dbReference>
<organism evidence="9 10">
    <name type="scientific">Fundidesulfovibrio magnetotacticus</name>
    <dbReference type="NCBI Taxonomy" id="2730080"/>
    <lineage>
        <taxon>Bacteria</taxon>
        <taxon>Pseudomonadati</taxon>
        <taxon>Thermodesulfobacteriota</taxon>
        <taxon>Desulfovibrionia</taxon>
        <taxon>Desulfovibrionales</taxon>
        <taxon>Desulfovibrionaceae</taxon>
        <taxon>Fundidesulfovibrio</taxon>
    </lineage>
</organism>
<proteinExistence type="inferred from homology"/>
<gene>
    <name evidence="9" type="primary">bepA_11</name>
    <name evidence="9" type="ORF">NNJEOMEG_03402</name>
</gene>
<dbReference type="GO" id="GO:0004222">
    <property type="term" value="F:metalloendopeptidase activity"/>
    <property type="evidence" value="ECO:0007669"/>
    <property type="project" value="InterPro"/>
</dbReference>
<dbReference type="CDD" id="cd07331">
    <property type="entry name" value="M48C_Oma1_like"/>
    <property type="match status" value="1"/>
</dbReference>
<evidence type="ECO:0000259" key="8">
    <source>
        <dbReference type="Pfam" id="PF01435"/>
    </source>
</evidence>
<evidence type="ECO:0000256" key="1">
    <source>
        <dbReference type="ARBA" id="ARBA00022670"/>
    </source>
</evidence>